<dbReference type="Proteomes" id="UP000694941">
    <property type="component" value="Unplaced"/>
</dbReference>
<evidence type="ECO:0000313" key="6">
    <source>
        <dbReference type="RefSeq" id="XP_022240926.1"/>
    </source>
</evidence>
<keyword evidence="3" id="KW-1185">Reference proteome</keyword>
<feature type="coiled-coil region" evidence="1">
    <location>
        <begin position="54"/>
        <end position="85"/>
    </location>
</feature>
<feature type="region of interest" description="Disordered" evidence="2">
    <location>
        <begin position="837"/>
        <end position="857"/>
    </location>
</feature>
<dbReference type="RefSeq" id="XP_022240924.1">
    <property type="nucleotide sequence ID" value="XM_022385216.1"/>
</dbReference>
<dbReference type="GeneID" id="106458864"/>
<feature type="region of interest" description="Disordered" evidence="2">
    <location>
        <begin position="740"/>
        <end position="803"/>
    </location>
</feature>
<dbReference type="RefSeq" id="XP_022240926.1">
    <property type="nucleotide sequence ID" value="XM_022385218.1"/>
</dbReference>
<gene>
    <name evidence="4 5 6" type="primary">LOC106458864</name>
</gene>
<evidence type="ECO:0000256" key="1">
    <source>
        <dbReference type="SAM" id="Coils"/>
    </source>
</evidence>
<reference evidence="4 5" key="1">
    <citation type="submission" date="2025-05" db="UniProtKB">
        <authorList>
            <consortium name="RefSeq"/>
        </authorList>
    </citation>
    <scope>IDENTIFICATION</scope>
    <source>
        <tissue evidence="4 5">Muscle</tissue>
    </source>
</reference>
<dbReference type="RefSeq" id="XP_022240925.1">
    <property type="nucleotide sequence ID" value="XM_022385217.1"/>
</dbReference>
<accession>A0ABM1SBC0</accession>
<evidence type="ECO:0000313" key="4">
    <source>
        <dbReference type="RefSeq" id="XP_022240924.1"/>
    </source>
</evidence>
<protein>
    <submittedName>
        <fullName evidence="4 5">Uncharacterized protein LOC106458864</fullName>
    </submittedName>
</protein>
<evidence type="ECO:0000256" key="2">
    <source>
        <dbReference type="SAM" id="MobiDB-lite"/>
    </source>
</evidence>
<sequence>MAWKDSKENYLPELCNLKTQFTQICEWQLKVLEEKELSQEEKEQEKGKVLMSYVSMLSDQNEVLIQALTHLEKEAKQRVSQMEGRLKMSARTTKEAVLQLSEWEQEMKKLVTHKHELEAYLEETQQLLSAVKVENSFLRDQNANYQHDLQSLLRVIQNARSTGNWEMDCVTFCEVSPEDVFGPIRPLSGRLSRESFTGQENTVFSHCDEFQSLGVTSSEHSSCHTSHRSSWSNFQECDSLEKNLEQQSSAVKSSGDFQYLQRLREETQLELLEKDRLIASLEAQITALNHELTVRSAECERHLLDLEFWLKQNKSRASGRGYHSCCSSHPEYTVITSSPSWGTQSLPSMCREHSLPQESSVTEEHYVRNSSHSCIRVKGCGVCTCSSGDYYALPCNHASSPIGDTECSYVTPNPDAQKCMTTRKMHSGAQTDIIVKDTLAKILKDEACQISSPLLPLQLSNSKVENASQTKLMSKSVSSQTMGKFCDVCNNEMASIQNFPTELQNCLHIKYASTQTEILFSTEDNDPVNHKEKDKVTLDHVMLICGRCGSSAVTVNPNYVDVDETLSTSLPYHLRQDSPELDGFVDCFSRTLEPIEEEPNCQEEKAQDALLPVSSSYAVITFPDNFGKQHSEEITKRHVFQTGSCNEVKCFSSQINTLSENYSISHADNNSNVHSAQEKETFEVPTSSFQTNISPEVHSSSSQTNIIPDVQISCWTNSNSKIQPSSQTDITPEVQISLSPTNLSPEINTSSSQTDIPPEVQSSSLQTNTLPEVLSSSSQTDIPPEVQSSSSQTNKPPEVLSSSSQANIIPEIQTSSCQTNSNPKIQSSCQTNIPPEILSSSSQTDLSPEINTSSSQTKINKKNQFSQSEIITETQSSQTELKTESKFCKTNEGTGIFNHCEIQPNNHFLSDEPILVQSPDQNPLETTVLHSQTYQPVDNQNVASLHYNSDHSEVQHFVQKLKDQLRKAEDKAMAKEILLEQLQNHLQVSFKELELKDKALENVERKLNTTRQDCQNLRGKISELEKEIEKYLEDAKQREDNLQKHIESREEELKEIKQQQHVLQEQKRLLMIQLDSRGEKLLDTQEEVIKLRAHLEARVLEVQQQALTITNLQEAIVHSRRTLDGLNQSGTHNPSLVKRTGNPTVLNI</sequence>
<keyword evidence="1" id="KW-0175">Coiled coil</keyword>
<feature type="coiled-coil region" evidence="1">
    <location>
        <begin position="264"/>
        <end position="291"/>
    </location>
</feature>
<evidence type="ECO:0000313" key="5">
    <source>
        <dbReference type="RefSeq" id="XP_022240925.1"/>
    </source>
</evidence>
<organism evidence="3 5">
    <name type="scientific">Limulus polyphemus</name>
    <name type="common">Atlantic horseshoe crab</name>
    <dbReference type="NCBI Taxonomy" id="6850"/>
    <lineage>
        <taxon>Eukaryota</taxon>
        <taxon>Metazoa</taxon>
        <taxon>Ecdysozoa</taxon>
        <taxon>Arthropoda</taxon>
        <taxon>Chelicerata</taxon>
        <taxon>Merostomata</taxon>
        <taxon>Xiphosura</taxon>
        <taxon>Limulidae</taxon>
        <taxon>Limulus</taxon>
    </lineage>
</organism>
<proteinExistence type="predicted"/>
<feature type="region of interest" description="Disordered" evidence="2">
    <location>
        <begin position="1125"/>
        <end position="1148"/>
    </location>
</feature>
<evidence type="ECO:0000313" key="3">
    <source>
        <dbReference type="Proteomes" id="UP000694941"/>
    </source>
</evidence>
<name>A0ABM1SBC0_LIMPO</name>
<feature type="coiled-coil region" evidence="1">
    <location>
        <begin position="121"/>
        <end position="162"/>
    </location>
</feature>
<feature type="compositionally biased region" description="Polar residues" evidence="2">
    <location>
        <begin position="1125"/>
        <end position="1134"/>
    </location>
</feature>
<feature type="coiled-coil region" evidence="1">
    <location>
        <begin position="951"/>
        <end position="1069"/>
    </location>
</feature>